<proteinExistence type="predicted"/>
<reference evidence="3" key="1">
    <citation type="journal article" date="2019" name="Int. J. Syst. Evol. Microbiol.">
        <title>The Global Catalogue of Microorganisms (GCM) 10K type strain sequencing project: providing services to taxonomists for standard genome sequencing and annotation.</title>
        <authorList>
            <consortium name="The Broad Institute Genomics Platform"/>
            <consortium name="The Broad Institute Genome Sequencing Center for Infectious Disease"/>
            <person name="Wu L."/>
            <person name="Ma J."/>
        </authorList>
    </citation>
    <scope>NUCLEOTIDE SEQUENCE [LARGE SCALE GENOMIC DNA]</scope>
    <source>
        <strain evidence="3">CCUG 62982</strain>
    </source>
</reference>
<dbReference type="RefSeq" id="WP_264942466.1">
    <property type="nucleotide sequence ID" value="NZ_JAPDRA010000001.1"/>
</dbReference>
<accession>A0ABW3H558</accession>
<dbReference type="EMBL" id="JBHTJG010000001">
    <property type="protein sequence ID" value="MFD0945288.1"/>
    <property type="molecule type" value="Genomic_DNA"/>
</dbReference>
<name>A0ABW3H558_9SPHN</name>
<keyword evidence="1" id="KW-0472">Membrane</keyword>
<gene>
    <name evidence="2" type="ORF">ACFQ1E_02935</name>
</gene>
<dbReference type="Proteomes" id="UP001596977">
    <property type="component" value="Unassembled WGS sequence"/>
</dbReference>
<keyword evidence="3" id="KW-1185">Reference proteome</keyword>
<evidence type="ECO:0000313" key="3">
    <source>
        <dbReference type="Proteomes" id="UP001596977"/>
    </source>
</evidence>
<comment type="caution">
    <text evidence="2">The sequence shown here is derived from an EMBL/GenBank/DDBJ whole genome shotgun (WGS) entry which is preliminary data.</text>
</comment>
<sequence>MKDLKTIALAGAALLFAGVFTPIISVPIVGQMNYFQNGKGDGIFILILAGVAAALALFGQVRHVLWPGAASLALLAFTFIRFQQGMAEMRAQMETDLADNPFKGLAEAAIGAVQLQWGWAVLVIGGAMTTYAGAAAFLRNRRGNE</sequence>
<feature type="transmembrane region" description="Helical" evidence="1">
    <location>
        <begin position="64"/>
        <end position="82"/>
    </location>
</feature>
<feature type="transmembrane region" description="Helical" evidence="1">
    <location>
        <begin position="7"/>
        <end position="30"/>
    </location>
</feature>
<evidence type="ECO:0000313" key="2">
    <source>
        <dbReference type="EMBL" id="MFD0945288.1"/>
    </source>
</evidence>
<protein>
    <recommendedName>
        <fullName evidence="4">DUF4199 domain-containing protein</fullName>
    </recommendedName>
</protein>
<organism evidence="2 3">
    <name type="scientific">Sphingomonas canadensis</name>
    <dbReference type="NCBI Taxonomy" id="1219257"/>
    <lineage>
        <taxon>Bacteria</taxon>
        <taxon>Pseudomonadati</taxon>
        <taxon>Pseudomonadota</taxon>
        <taxon>Alphaproteobacteria</taxon>
        <taxon>Sphingomonadales</taxon>
        <taxon>Sphingomonadaceae</taxon>
        <taxon>Sphingomonas</taxon>
    </lineage>
</organism>
<evidence type="ECO:0008006" key="4">
    <source>
        <dbReference type="Google" id="ProtNLM"/>
    </source>
</evidence>
<keyword evidence="1" id="KW-1133">Transmembrane helix</keyword>
<feature type="transmembrane region" description="Helical" evidence="1">
    <location>
        <begin position="42"/>
        <end position="59"/>
    </location>
</feature>
<feature type="transmembrane region" description="Helical" evidence="1">
    <location>
        <begin position="117"/>
        <end position="138"/>
    </location>
</feature>
<keyword evidence="1" id="KW-0812">Transmembrane</keyword>
<evidence type="ECO:0000256" key="1">
    <source>
        <dbReference type="SAM" id="Phobius"/>
    </source>
</evidence>